<feature type="region of interest" description="Disordered" evidence="5">
    <location>
        <begin position="322"/>
        <end position="356"/>
    </location>
</feature>
<evidence type="ECO:0000259" key="6">
    <source>
        <dbReference type="PROSITE" id="PS50014"/>
    </source>
</evidence>
<dbReference type="Pfam" id="PF17035">
    <property type="entry name" value="BET"/>
    <property type="match status" value="1"/>
</dbReference>
<dbReference type="AlphaFoldDB" id="A0A9D4ZCE0"/>
<feature type="compositionally biased region" description="Basic and acidic residues" evidence="5">
    <location>
        <begin position="277"/>
        <end position="288"/>
    </location>
</feature>
<evidence type="ECO:0000256" key="5">
    <source>
        <dbReference type="SAM" id="MobiDB-lite"/>
    </source>
</evidence>
<evidence type="ECO:0000313" key="8">
    <source>
        <dbReference type="EMBL" id="KAI5068410.1"/>
    </source>
</evidence>
<feature type="region of interest" description="Disordered" evidence="5">
    <location>
        <begin position="226"/>
        <end position="288"/>
    </location>
</feature>
<dbReference type="InterPro" id="IPR036427">
    <property type="entry name" value="Bromodomain-like_sf"/>
</dbReference>
<evidence type="ECO:0000256" key="4">
    <source>
        <dbReference type="PROSITE-ProRule" id="PRU00035"/>
    </source>
</evidence>
<dbReference type="PROSITE" id="PS50014">
    <property type="entry name" value="BROMODOMAIN_2"/>
    <property type="match status" value="1"/>
</dbReference>
<dbReference type="Gene3D" id="1.20.920.10">
    <property type="entry name" value="Bromodomain-like"/>
    <property type="match status" value="1"/>
</dbReference>
<evidence type="ECO:0000259" key="7">
    <source>
        <dbReference type="PROSITE" id="PS51525"/>
    </source>
</evidence>
<evidence type="ECO:0000256" key="1">
    <source>
        <dbReference type="ARBA" id="ARBA00023015"/>
    </source>
</evidence>
<proteinExistence type="predicted"/>
<feature type="compositionally biased region" description="Basic residues" evidence="5">
    <location>
        <begin position="426"/>
        <end position="436"/>
    </location>
</feature>
<dbReference type="EMBL" id="JABFUD020000016">
    <property type="protein sequence ID" value="KAI5068410.1"/>
    <property type="molecule type" value="Genomic_DNA"/>
</dbReference>
<dbReference type="Pfam" id="PF00439">
    <property type="entry name" value="Bromodomain"/>
    <property type="match status" value="1"/>
</dbReference>
<evidence type="ECO:0000313" key="9">
    <source>
        <dbReference type="Proteomes" id="UP000886520"/>
    </source>
</evidence>
<keyword evidence="3" id="KW-0804">Transcription</keyword>
<dbReference type="PANTHER" id="PTHR45926">
    <property type="entry name" value="OSJNBA0053K19.4 PROTEIN"/>
    <property type="match status" value="1"/>
</dbReference>
<keyword evidence="9" id="KW-1185">Reference proteome</keyword>
<keyword evidence="1" id="KW-0805">Transcription regulation</keyword>
<dbReference type="InterPro" id="IPR038336">
    <property type="entry name" value="NET_sf"/>
</dbReference>
<comment type="caution">
    <text evidence="8">The sequence shown here is derived from an EMBL/GenBank/DDBJ whole genome shotgun (WGS) entry which is preliminary data.</text>
</comment>
<dbReference type="OrthoDB" id="21449at2759"/>
<feature type="domain" description="Bromo" evidence="6">
    <location>
        <begin position="117"/>
        <end position="189"/>
    </location>
</feature>
<protein>
    <submittedName>
        <fullName evidence="8">Uncharacterized protein</fullName>
    </submittedName>
</protein>
<feature type="compositionally biased region" description="Low complexity" evidence="5">
    <location>
        <begin position="468"/>
        <end position="490"/>
    </location>
</feature>
<dbReference type="SUPFAM" id="SSF47370">
    <property type="entry name" value="Bromodomain"/>
    <property type="match status" value="1"/>
</dbReference>
<dbReference type="SMART" id="SM00297">
    <property type="entry name" value="BROMO"/>
    <property type="match status" value="1"/>
</dbReference>
<organism evidence="8 9">
    <name type="scientific">Adiantum capillus-veneris</name>
    <name type="common">Maidenhair fern</name>
    <dbReference type="NCBI Taxonomy" id="13818"/>
    <lineage>
        <taxon>Eukaryota</taxon>
        <taxon>Viridiplantae</taxon>
        <taxon>Streptophyta</taxon>
        <taxon>Embryophyta</taxon>
        <taxon>Tracheophyta</taxon>
        <taxon>Polypodiopsida</taxon>
        <taxon>Polypodiidae</taxon>
        <taxon>Polypodiales</taxon>
        <taxon>Pteridineae</taxon>
        <taxon>Pteridaceae</taxon>
        <taxon>Vittarioideae</taxon>
        <taxon>Adiantum</taxon>
    </lineage>
</organism>
<feature type="region of interest" description="Disordered" evidence="5">
    <location>
        <begin position="423"/>
        <end position="490"/>
    </location>
</feature>
<evidence type="ECO:0000256" key="2">
    <source>
        <dbReference type="ARBA" id="ARBA00023117"/>
    </source>
</evidence>
<name>A0A9D4ZCE0_ADICA</name>
<reference evidence="8" key="1">
    <citation type="submission" date="2021-01" db="EMBL/GenBank/DDBJ databases">
        <title>Adiantum capillus-veneris genome.</title>
        <authorList>
            <person name="Fang Y."/>
            <person name="Liao Q."/>
        </authorList>
    </citation>
    <scope>NUCLEOTIDE SEQUENCE</scope>
    <source>
        <strain evidence="8">H3</strain>
        <tissue evidence="8">Leaf</tissue>
    </source>
</reference>
<dbReference type="InterPro" id="IPR001487">
    <property type="entry name" value="Bromodomain"/>
</dbReference>
<gene>
    <name evidence="8" type="ORF">GOP47_0016755</name>
</gene>
<dbReference type="Gene3D" id="1.20.1270.220">
    <property type="match status" value="1"/>
</dbReference>
<keyword evidence="2 4" id="KW-0103">Bromodomain</keyword>
<dbReference type="PRINTS" id="PR00503">
    <property type="entry name" value="BROMODOMAIN"/>
</dbReference>
<feature type="domain" description="NET" evidence="7">
    <location>
        <begin position="350"/>
        <end position="431"/>
    </location>
</feature>
<accession>A0A9D4ZCE0</accession>
<feature type="compositionally biased region" description="Low complexity" evidence="5">
    <location>
        <begin position="265"/>
        <end position="276"/>
    </location>
</feature>
<dbReference type="InterPro" id="IPR027353">
    <property type="entry name" value="NET_dom"/>
</dbReference>
<dbReference type="Proteomes" id="UP000886520">
    <property type="component" value="Chromosome 16"/>
</dbReference>
<sequence length="490" mass="54551">MGPSDDFSREMRRRLRKKLKEDLITVQSLSSKLEARAMQLSQSRAAPVHPSFSDAQFSANGSLYHAAPLPEQHLHEAVKSNASKSNGQPTRVLNARRSSQFPNDLKTHCRNLLKRLMDHEDGWIFNEPVDAVKLGLSDYHSVIKKPMDLGTIKSRVEKRQYKSLPEFADDVKLTFKNAMSYNPPGNDVHQSARMLLTMFERDWDALKERLSKTNGHGELDVLRDSLCQGPRERSSEADLLTTKTASQTRKPLQSQPGSRRIQPGKAKAPVAKSKSSVKPDAKRKSRDNLISEALSNPGIATKSPFAKMKPSSTAKTFTKLEAPTKAKSPVRPIKSAEKGKKMGKASTQTKAKASVKKRAMNYEEKVRLQTLLGQLPQHKLEELIYLMREKISNMSQEGDEIEVDLDSFDDDTLWELHERASDCLKNLHKSPVSRKRPREDNSAGKAGRRQKGPLAIGLEQNATPGKRSSSVSQSSTESDSADSSTSESDG</sequence>
<dbReference type="PROSITE" id="PS51525">
    <property type="entry name" value="NET"/>
    <property type="match status" value="1"/>
</dbReference>
<evidence type="ECO:0000256" key="3">
    <source>
        <dbReference type="ARBA" id="ARBA00023163"/>
    </source>
</evidence>
<feature type="compositionally biased region" description="Polar residues" evidence="5">
    <location>
        <begin position="241"/>
        <end position="257"/>
    </location>
</feature>